<keyword evidence="3" id="KW-1185">Reference proteome</keyword>
<name>A0A9U8EK40_BIOGL</name>
<organism evidence="3 4">
    <name type="scientific">Biomphalaria glabrata</name>
    <name type="common">Bloodfluke planorb</name>
    <name type="synonym">Freshwater snail</name>
    <dbReference type="NCBI Taxonomy" id="6526"/>
    <lineage>
        <taxon>Eukaryota</taxon>
        <taxon>Metazoa</taxon>
        <taxon>Spiralia</taxon>
        <taxon>Lophotrochozoa</taxon>
        <taxon>Mollusca</taxon>
        <taxon>Gastropoda</taxon>
        <taxon>Heterobranchia</taxon>
        <taxon>Euthyneura</taxon>
        <taxon>Panpulmonata</taxon>
        <taxon>Hygrophila</taxon>
        <taxon>Lymnaeoidea</taxon>
        <taxon>Planorbidae</taxon>
        <taxon>Biomphalaria</taxon>
    </lineage>
</organism>
<feature type="chain" id="PRO_5040760023" evidence="2">
    <location>
        <begin position="19"/>
        <end position="109"/>
    </location>
</feature>
<evidence type="ECO:0000256" key="2">
    <source>
        <dbReference type="SAM" id="SignalP"/>
    </source>
</evidence>
<dbReference type="AlphaFoldDB" id="A0A9U8EK40"/>
<keyword evidence="2" id="KW-0732">Signal</keyword>
<feature type="signal peptide" evidence="2">
    <location>
        <begin position="1"/>
        <end position="18"/>
    </location>
</feature>
<sequence length="109" mass="11842">MLSHLCLLVLIGCAVVMSQEQAPSTNEDFEQKLAVAIEAFKEVAKELEAGESSEDISDQSLKDYLSSPSSRRSNVEILRKSRDFWSVLGQIAQFVGNVAGTIGLILAGR</sequence>
<accession>A0A9U8EK40</accession>
<proteinExistence type="predicted"/>
<evidence type="ECO:0000313" key="4">
    <source>
        <dbReference type="RefSeq" id="XP_013091029.2"/>
    </source>
</evidence>
<protein>
    <submittedName>
        <fullName evidence="4">Uncharacterized protein LOC106074740</fullName>
    </submittedName>
</protein>
<dbReference type="Proteomes" id="UP001165740">
    <property type="component" value="Chromosome 9"/>
</dbReference>
<dbReference type="GeneID" id="106074740"/>
<dbReference type="KEGG" id="bgt:106074740"/>
<gene>
    <name evidence="4" type="primary">LOC106074740</name>
</gene>
<evidence type="ECO:0000313" key="3">
    <source>
        <dbReference type="Proteomes" id="UP001165740"/>
    </source>
</evidence>
<dbReference type="RefSeq" id="XP_013091029.2">
    <property type="nucleotide sequence ID" value="XM_013235575.2"/>
</dbReference>
<feature type="region of interest" description="Disordered" evidence="1">
    <location>
        <begin position="49"/>
        <end position="72"/>
    </location>
</feature>
<evidence type="ECO:0000256" key="1">
    <source>
        <dbReference type="SAM" id="MobiDB-lite"/>
    </source>
</evidence>
<reference evidence="4" key="1">
    <citation type="submission" date="2025-08" db="UniProtKB">
        <authorList>
            <consortium name="RefSeq"/>
        </authorList>
    </citation>
    <scope>IDENTIFICATION</scope>
</reference>